<organism evidence="2 3">
    <name type="scientific">Apiotrichum porosum</name>
    <dbReference type="NCBI Taxonomy" id="105984"/>
    <lineage>
        <taxon>Eukaryota</taxon>
        <taxon>Fungi</taxon>
        <taxon>Dikarya</taxon>
        <taxon>Basidiomycota</taxon>
        <taxon>Agaricomycotina</taxon>
        <taxon>Tremellomycetes</taxon>
        <taxon>Trichosporonales</taxon>
        <taxon>Trichosporonaceae</taxon>
        <taxon>Apiotrichum</taxon>
    </lineage>
</organism>
<evidence type="ECO:0000256" key="1">
    <source>
        <dbReference type="SAM" id="SignalP"/>
    </source>
</evidence>
<keyword evidence="1" id="KW-0732">Signal</keyword>
<dbReference type="GeneID" id="39593263"/>
<accession>A0A427XR42</accession>
<keyword evidence="3" id="KW-1185">Reference proteome</keyword>
<name>A0A427XR42_9TREE</name>
<dbReference type="EMBL" id="RSCE01000007">
    <property type="protein sequence ID" value="RSH81278.1"/>
    <property type="molecule type" value="Genomic_DNA"/>
</dbReference>
<evidence type="ECO:0000313" key="2">
    <source>
        <dbReference type="EMBL" id="RSH81278.1"/>
    </source>
</evidence>
<evidence type="ECO:0008006" key="4">
    <source>
        <dbReference type="Google" id="ProtNLM"/>
    </source>
</evidence>
<reference evidence="2 3" key="1">
    <citation type="submission" date="2018-11" db="EMBL/GenBank/DDBJ databases">
        <title>Genome sequence of Apiotrichum porosum DSM 27194.</title>
        <authorList>
            <person name="Aliyu H."/>
            <person name="Gorte O."/>
            <person name="Ochsenreither K."/>
        </authorList>
    </citation>
    <scope>NUCLEOTIDE SEQUENCE [LARGE SCALE GENOMIC DNA]</scope>
    <source>
        <strain evidence="2 3">DSM 27194</strain>
    </source>
</reference>
<proteinExistence type="predicted"/>
<dbReference type="Proteomes" id="UP000279236">
    <property type="component" value="Unassembled WGS sequence"/>
</dbReference>
<gene>
    <name evidence="2" type="ORF">EHS24_008720</name>
</gene>
<evidence type="ECO:0000313" key="3">
    <source>
        <dbReference type="Proteomes" id="UP000279236"/>
    </source>
</evidence>
<feature type="chain" id="PRO_5019294379" description="CBM1 domain-containing protein" evidence="1">
    <location>
        <begin position="18"/>
        <end position="315"/>
    </location>
</feature>
<feature type="signal peptide" evidence="1">
    <location>
        <begin position="1"/>
        <end position="17"/>
    </location>
</feature>
<dbReference type="RefSeq" id="XP_028475997.1">
    <property type="nucleotide sequence ID" value="XM_028624023.1"/>
</dbReference>
<sequence length="315" mass="34659">MLFSSLAVAVLSAMAMANPVLEKRGVSNCAADGSTCQYTGCWTETTGSRWCSPSNGNSPMTFSVKNVLFDTNMDVKKRMVLGQGIPSATVFKVIGQPKLTTGAKYGNEVKEVMANLARLSAPTAIEMRNIIGWGVELGTASGIGGGQYWAGGGRDKQGQVKFSEADWPKWNADTRIGFMAHECGHAIFDRGGYLSVLNQKLKERGIDNTATYGNIGGMVNEPFAGILAHRAWLYKHYDNPDKKSDDWKQLVWARDITSLFVPNTFYWNNYKLTSKAMEALPKLVDIGLKDLLARFAQEYGLQKDKYLFLPANTPL</sequence>
<comment type="caution">
    <text evidence="2">The sequence shown here is derived from an EMBL/GenBank/DDBJ whole genome shotgun (WGS) entry which is preliminary data.</text>
</comment>
<dbReference type="AlphaFoldDB" id="A0A427XR42"/>
<protein>
    <recommendedName>
        <fullName evidence="4">CBM1 domain-containing protein</fullName>
    </recommendedName>
</protein>